<dbReference type="AlphaFoldDB" id="A0A8X7Z3E4"/>
<organism evidence="3 4">
    <name type="scientific">Populus tomentosa</name>
    <name type="common">Chinese white poplar</name>
    <dbReference type="NCBI Taxonomy" id="118781"/>
    <lineage>
        <taxon>Eukaryota</taxon>
        <taxon>Viridiplantae</taxon>
        <taxon>Streptophyta</taxon>
        <taxon>Embryophyta</taxon>
        <taxon>Tracheophyta</taxon>
        <taxon>Spermatophyta</taxon>
        <taxon>Magnoliopsida</taxon>
        <taxon>eudicotyledons</taxon>
        <taxon>Gunneridae</taxon>
        <taxon>Pentapetalae</taxon>
        <taxon>rosids</taxon>
        <taxon>fabids</taxon>
        <taxon>Malpighiales</taxon>
        <taxon>Salicaceae</taxon>
        <taxon>Saliceae</taxon>
        <taxon>Populus</taxon>
    </lineage>
</organism>
<keyword evidence="1" id="KW-0649">Protein kinase inhibitor</keyword>
<dbReference type="OrthoDB" id="650965at2759"/>
<dbReference type="GO" id="GO:0032875">
    <property type="term" value="P:regulation of DNA endoreduplication"/>
    <property type="evidence" value="ECO:0007669"/>
    <property type="project" value="InterPro"/>
</dbReference>
<dbReference type="PANTHER" id="PTHR33142">
    <property type="entry name" value="CYCLIN-DEPENDENT PROTEIN KINASE INHIBITOR SMR13"/>
    <property type="match status" value="1"/>
</dbReference>
<proteinExistence type="predicted"/>
<dbReference type="InterPro" id="IPR040389">
    <property type="entry name" value="SMR"/>
</dbReference>
<evidence type="ECO:0000313" key="4">
    <source>
        <dbReference type="Proteomes" id="UP000886885"/>
    </source>
</evidence>
<protein>
    <submittedName>
        <fullName evidence="3">Uncharacterized protein</fullName>
    </submittedName>
</protein>
<keyword evidence="4" id="KW-1185">Reference proteome</keyword>
<accession>A0A8X7Z3E4</accession>
<evidence type="ECO:0000313" key="3">
    <source>
        <dbReference type="EMBL" id="KAG6760202.1"/>
    </source>
</evidence>
<dbReference type="GO" id="GO:0004860">
    <property type="term" value="F:protein kinase inhibitor activity"/>
    <property type="evidence" value="ECO:0007669"/>
    <property type="project" value="UniProtKB-KW"/>
</dbReference>
<evidence type="ECO:0000256" key="1">
    <source>
        <dbReference type="ARBA" id="ARBA00023013"/>
    </source>
</evidence>
<dbReference type="Proteomes" id="UP000886885">
    <property type="component" value="Chromosome 10A"/>
</dbReference>
<sequence>MEVDEGCRTPRRSEYQIPAALVCPPPPKKKPCYAKQRRNPPKEGYFQPPDLEAILLNIAPRREAYYHVVGRGRKVFAPLTELGRTLGSTKSEIQFHLRVNIISSIFVPISAEKKFRSKSNLLSWRVDDSGHWEKVKVEVHLHQGQALEWLRGRAKLLSPCPNSLPISGRSIIGPPTLSRSLAHLEMVEPPLETLMQAALGSRPILNFSGGP</sequence>
<reference evidence="3" key="1">
    <citation type="journal article" date="2020" name="bioRxiv">
        <title>Hybrid origin of Populus tomentosa Carr. identified through genome sequencing and phylogenomic analysis.</title>
        <authorList>
            <person name="An X."/>
            <person name="Gao K."/>
            <person name="Chen Z."/>
            <person name="Li J."/>
            <person name="Yang X."/>
            <person name="Yang X."/>
            <person name="Zhou J."/>
            <person name="Guo T."/>
            <person name="Zhao T."/>
            <person name="Huang S."/>
            <person name="Miao D."/>
            <person name="Khan W.U."/>
            <person name="Rao P."/>
            <person name="Ye M."/>
            <person name="Lei B."/>
            <person name="Liao W."/>
            <person name="Wang J."/>
            <person name="Ji L."/>
            <person name="Li Y."/>
            <person name="Guo B."/>
            <person name="Mustafa N.S."/>
            <person name="Li S."/>
            <person name="Yun Q."/>
            <person name="Keller S.R."/>
            <person name="Mao J."/>
            <person name="Zhang R."/>
            <person name="Strauss S.H."/>
        </authorList>
    </citation>
    <scope>NUCLEOTIDE SEQUENCE</scope>
    <source>
        <strain evidence="3">GM15</strain>
        <tissue evidence="3">Leaf</tissue>
    </source>
</reference>
<dbReference type="EMBL" id="JAAWWB010000019">
    <property type="protein sequence ID" value="KAG6760202.1"/>
    <property type="molecule type" value="Genomic_DNA"/>
</dbReference>
<evidence type="ECO:0000256" key="2">
    <source>
        <dbReference type="ARBA" id="ARBA00023306"/>
    </source>
</evidence>
<name>A0A8X7Z3E4_POPTO</name>
<dbReference type="GO" id="GO:0005634">
    <property type="term" value="C:nucleus"/>
    <property type="evidence" value="ECO:0007669"/>
    <property type="project" value="TreeGrafter"/>
</dbReference>
<gene>
    <name evidence="3" type="ORF">POTOM_036708</name>
</gene>
<comment type="caution">
    <text evidence="3">The sequence shown here is derived from an EMBL/GenBank/DDBJ whole genome shotgun (WGS) entry which is preliminary data.</text>
</comment>
<dbReference type="PANTHER" id="PTHR33142:SF109">
    <property type="entry name" value="CYCLIN-DEPENDENT PROTEIN KINASE INHIBITOR SMR4"/>
    <property type="match status" value="1"/>
</dbReference>
<keyword evidence="2" id="KW-0131">Cell cycle</keyword>